<dbReference type="EMBL" id="PKPP01001509">
    <property type="protein sequence ID" value="PWA82109.1"/>
    <property type="molecule type" value="Genomic_DNA"/>
</dbReference>
<gene>
    <name evidence="3" type="ORF">CTI12_AA181330</name>
</gene>
<feature type="region of interest" description="Disordered" evidence="1">
    <location>
        <begin position="358"/>
        <end position="382"/>
    </location>
</feature>
<dbReference type="InterPro" id="IPR013087">
    <property type="entry name" value="Znf_C2H2_type"/>
</dbReference>
<dbReference type="PROSITE" id="PS00028">
    <property type="entry name" value="ZINC_FINGER_C2H2_1"/>
    <property type="match status" value="1"/>
</dbReference>
<evidence type="ECO:0000313" key="4">
    <source>
        <dbReference type="Proteomes" id="UP000245207"/>
    </source>
</evidence>
<name>A0A2U1P8N0_ARTAN</name>
<dbReference type="AlphaFoldDB" id="A0A2U1P8N0"/>
<comment type="caution">
    <text evidence="3">The sequence shown here is derived from an EMBL/GenBank/DDBJ whole genome shotgun (WGS) entry which is preliminary data.</text>
</comment>
<feature type="compositionally biased region" description="Acidic residues" evidence="1">
    <location>
        <begin position="193"/>
        <end position="206"/>
    </location>
</feature>
<evidence type="ECO:0000256" key="1">
    <source>
        <dbReference type="SAM" id="MobiDB-lite"/>
    </source>
</evidence>
<proteinExistence type="predicted"/>
<organism evidence="3 4">
    <name type="scientific">Artemisia annua</name>
    <name type="common">Sweet wormwood</name>
    <dbReference type="NCBI Taxonomy" id="35608"/>
    <lineage>
        <taxon>Eukaryota</taxon>
        <taxon>Viridiplantae</taxon>
        <taxon>Streptophyta</taxon>
        <taxon>Embryophyta</taxon>
        <taxon>Tracheophyta</taxon>
        <taxon>Spermatophyta</taxon>
        <taxon>Magnoliopsida</taxon>
        <taxon>eudicotyledons</taxon>
        <taxon>Gunneridae</taxon>
        <taxon>Pentapetalae</taxon>
        <taxon>asterids</taxon>
        <taxon>campanulids</taxon>
        <taxon>Asterales</taxon>
        <taxon>Asteraceae</taxon>
        <taxon>Asteroideae</taxon>
        <taxon>Anthemideae</taxon>
        <taxon>Artemisiinae</taxon>
        <taxon>Artemisia</taxon>
    </lineage>
</organism>
<feature type="domain" description="C2H2-type" evidence="2">
    <location>
        <begin position="103"/>
        <end position="124"/>
    </location>
</feature>
<reference evidence="3 4" key="1">
    <citation type="journal article" date="2018" name="Mol. Plant">
        <title>The genome of Artemisia annua provides insight into the evolution of Asteraceae family and artemisinin biosynthesis.</title>
        <authorList>
            <person name="Shen Q."/>
            <person name="Zhang L."/>
            <person name="Liao Z."/>
            <person name="Wang S."/>
            <person name="Yan T."/>
            <person name="Shi P."/>
            <person name="Liu M."/>
            <person name="Fu X."/>
            <person name="Pan Q."/>
            <person name="Wang Y."/>
            <person name="Lv Z."/>
            <person name="Lu X."/>
            <person name="Zhang F."/>
            <person name="Jiang W."/>
            <person name="Ma Y."/>
            <person name="Chen M."/>
            <person name="Hao X."/>
            <person name="Li L."/>
            <person name="Tang Y."/>
            <person name="Lv G."/>
            <person name="Zhou Y."/>
            <person name="Sun X."/>
            <person name="Brodelius P.E."/>
            <person name="Rose J.K.C."/>
            <person name="Tang K."/>
        </authorList>
    </citation>
    <scope>NUCLEOTIDE SEQUENCE [LARGE SCALE GENOMIC DNA]</scope>
    <source>
        <strain evidence="4">cv. Huhao1</strain>
        <tissue evidence="3">Leaf</tissue>
    </source>
</reference>
<sequence>MSTEIITCIICKEKVNRETIREHFASTHPELLKSEESEESEEESEECYCLDDLFIEEEESSEECYCLDDLFVEEESSEECYCLDDLFVEEEETSAIGGGLIQCEWCPDCFEVLSSAITHVRLVHPHQFYILAAPPAVEPPADEGSEVDEGVHILFEPAVEPPAVEGSEDDEGVQILFEPDVAAPAVEPPSVEGSEDDEGEEGEEEVQNLIEPAVAAAAAVMISCIVCNAQVAHQLIYEHFAAHHPHLPAVAPPHPVAAAQPQPVVAAAPPPGVIICVVCNAQVDEQMMDNHFAAEHPDQFYFFAGPPAVVPPLPVAPLIVAPNAGIILCIVCNAPVEHQMIQDHFVAEHPNLLGIPPPEDFYNFEESEDEEGDEDEDGEEEVAAAPPDFAVLPHVVAAPPHVVPAAPPVCIILCIICNAEVEHQMIQDHFAAEHPHLLGVPVDPLAGLI</sequence>
<keyword evidence="4" id="KW-1185">Reference proteome</keyword>
<evidence type="ECO:0000259" key="2">
    <source>
        <dbReference type="PROSITE" id="PS00028"/>
    </source>
</evidence>
<dbReference type="Proteomes" id="UP000245207">
    <property type="component" value="Unassembled WGS sequence"/>
</dbReference>
<feature type="region of interest" description="Disordered" evidence="1">
    <location>
        <begin position="184"/>
        <end position="206"/>
    </location>
</feature>
<accession>A0A2U1P8N0</accession>
<evidence type="ECO:0000313" key="3">
    <source>
        <dbReference type="EMBL" id="PWA82109.1"/>
    </source>
</evidence>
<dbReference type="SMART" id="SM00355">
    <property type="entry name" value="ZnF_C2H2"/>
    <property type="match status" value="5"/>
</dbReference>
<protein>
    <recommendedName>
        <fullName evidence="2">C2H2-type domain-containing protein</fullName>
    </recommendedName>
</protein>
<feature type="compositionally biased region" description="Acidic residues" evidence="1">
    <location>
        <begin position="362"/>
        <end position="382"/>
    </location>
</feature>